<feature type="transmembrane region" description="Helical" evidence="5">
    <location>
        <begin position="257"/>
        <end position="280"/>
    </location>
</feature>
<proteinExistence type="predicted"/>
<keyword evidence="4 5" id="KW-0472">Membrane</keyword>
<dbReference type="Proteomes" id="UP000077266">
    <property type="component" value="Unassembled WGS sequence"/>
</dbReference>
<gene>
    <name evidence="6" type="ORF">EXIGLDRAFT_97478</name>
</gene>
<keyword evidence="7" id="KW-1185">Reference proteome</keyword>
<keyword evidence="2 5" id="KW-0812">Transmembrane</keyword>
<dbReference type="OrthoDB" id="3358017at2759"/>
<feature type="transmembrane region" description="Helical" evidence="5">
    <location>
        <begin position="217"/>
        <end position="235"/>
    </location>
</feature>
<dbReference type="GO" id="GO:0016020">
    <property type="term" value="C:membrane"/>
    <property type="evidence" value="ECO:0007669"/>
    <property type="project" value="UniProtKB-SubCell"/>
</dbReference>
<dbReference type="STRING" id="1314781.A0A165H1R8"/>
<feature type="transmembrane region" description="Helical" evidence="5">
    <location>
        <begin position="173"/>
        <end position="197"/>
    </location>
</feature>
<dbReference type="InterPro" id="IPR007568">
    <property type="entry name" value="RTA1"/>
</dbReference>
<name>A0A165H1R8_EXIGL</name>
<dbReference type="PANTHER" id="PTHR31465">
    <property type="entry name" value="PROTEIN RTA1-RELATED"/>
    <property type="match status" value="1"/>
</dbReference>
<dbReference type="EMBL" id="KV426029">
    <property type="protein sequence ID" value="KZV91326.1"/>
    <property type="molecule type" value="Genomic_DNA"/>
</dbReference>
<evidence type="ECO:0000256" key="1">
    <source>
        <dbReference type="ARBA" id="ARBA00004141"/>
    </source>
</evidence>
<protein>
    <recommendedName>
        <fullName evidence="8">RTA1-domain-containing protein</fullName>
    </recommendedName>
</protein>
<keyword evidence="3 5" id="KW-1133">Transmembrane helix</keyword>
<evidence type="ECO:0000313" key="7">
    <source>
        <dbReference type="Proteomes" id="UP000077266"/>
    </source>
</evidence>
<reference evidence="6 7" key="1">
    <citation type="journal article" date="2016" name="Mol. Biol. Evol.">
        <title>Comparative Genomics of Early-Diverging Mushroom-Forming Fungi Provides Insights into the Origins of Lignocellulose Decay Capabilities.</title>
        <authorList>
            <person name="Nagy L.G."/>
            <person name="Riley R."/>
            <person name="Tritt A."/>
            <person name="Adam C."/>
            <person name="Daum C."/>
            <person name="Floudas D."/>
            <person name="Sun H."/>
            <person name="Yadav J.S."/>
            <person name="Pangilinan J."/>
            <person name="Larsson K.H."/>
            <person name="Matsuura K."/>
            <person name="Barry K."/>
            <person name="Labutti K."/>
            <person name="Kuo R."/>
            <person name="Ohm R.A."/>
            <person name="Bhattacharya S.S."/>
            <person name="Shirouzu T."/>
            <person name="Yoshinaga Y."/>
            <person name="Martin F.M."/>
            <person name="Grigoriev I.V."/>
            <person name="Hibbett D.S."/>
        </authorList>
    </citation>
    <scope>NUCLEOTIDE SEQUENCE [LARGE SCALE GENOMIC DNA]</scope>
    <source>
        <strain evidence="6 7">HHB12029</strain>
    </source>
</reference>
<evidence type="ECO:0000256" key="3">
    <source>
        <dbReference type="ARBA" id="ARBA00022989"/>
    </source>
</evidence>
<evidence type="ECO:0000256" key="2">
    <source>
        <dbReference type="ARBA" id="ARBA00022692"/>
    </source>
</evidence>
<evidence type="ECO:0000256" key="4">
    <source>
        <dbReference type="ARBA" id="ARBA00023136"/>
    </source>
</evidence>
<feature type="transmembrane region" description="Helical" evidence="5">
    <location>
        <begin position="37"/>
        <end position="55"/>
    </location>
</feature>
<sequence length="341" mass="38193">MPDINPPNLPPPEVLHPQIPKPVVPPHVPHANYTFDASEPAALIFCVVFGLLFLLHTGQAVRYKTWWVWPLIIGLVLECEGFAFRWYSIDQLFTNWPVLIEQASLIVAPAFIAAQNYMLVGRLMSYLGKEFSPVSHTLITKIFVVSDVVSIISQGVSATLTNSKDYKTTRTGFSILIASLVFQVVMFIIFVGITIVFDKRSYQALGKARRPVKPMFIAFYISAGMIIFRSIYRTFEFSTVKFGPNQPAKGYSLDHEWLLYAFDALPITISILTLSIIHVGRYLPLDKGLRIDGTVEEPRPSRGCGCFGKRSRAAKYHSNGLPSYGNGNDSKELRLLQSTDV</sequence>
<evidence type="ECO:0008006" key="8">
    <source>
        <dbReference type="Google" id="ProtNLM"/>
    </source>
</evidence>
<comment type="subcellular location">
    <subcellularLocation>
        <location evidence="1">Membrane</location>
        <topology evidence="1">Multi-pass membrane protein</topology>
    </subcellularLocation>
</comment>
<dbReference type="AlphaFoldDB" id="A0A165H1R8"/>
<dbReference type="Pfam" id="PF04479">
    <property type="entry name" value="RTA1"/>
    <property type="match status" value="1"/>
</dbReference>
<accession>A0A165H1R8</accession>
<evidence type="ECO:0000313" key="6">
    <source>
        <dbReference type="EMBL" id="KZV91326.1"/>
    </source>
</evidence>
<evidence type="ECO:0000256" key="5">
    <source>
        <dbReference type="SAM" id="Phobius"/>
    </source>
</evidence>
<feature type="transmembrane region" description="Helical" evidence="5">
    <location>
        <begin position="67"/>
        <end position="87"/>
    </location>
</feature>
<dbReference type="InParanoid" id="A0A165H1R8"/>
<feature type="transmembrane region" description="Helical" evidence="5">
    <location>
        <begin position="99"/>
        <end position="119"/>
    </location>
</feature>
<organism evidence="6 7">
    <name type="scientific">Exidia glandulosa HHB12029</name>
    <dbReference type="NCBI Taxonomy" id="1314781"/>
    <lineage>
        <taxon>Eukaryota</taxon>
        <taxon>Fungi</taxon>
        <taxon>Dikarya</taxon>
        <taxon>Basidiomycota</taxon>
        <taxon>Agaricomycotina</taxon>
        <taxon>Agaricomycetes</taxon>
        <taxon>Auriculariales</taxon>
        <taxon>Exidiaceae</taxon>
        <taxon>Exidia</taxon>
    </lineage>
</organism>
<dbReference type="PANTHER" id="PTHR31465:SF1">
    <property type="entry name" value="PROTEIN RTA1-RELATED"/>
    <property type="match status" value="1"/>
</dbReference>